<dbReference type="InterPro" id="IPR000182">
    <property type="entry name" value="GNAT_dom"/>
</dbReference>
<dbReference type="SUPFAM" id="SSF55729">
    <property type="entry name" value="Acyl-CoA N-acyltransferases (Nat)"/>
    <property type="match status" value="1"/>
</dbReference>
<accession>A0A1I3KN76</accession>
<dbReference type="EMBL" id="FOQU01000004">
    <property type="protein sequence ID" value="SFI73949.1"/>
    <property type="molecule type" value="Genomic_DNA"/>
</dbReference>
<evidence type="ECO:0000313" key="5">
    <source>
        <dbReference type="Proteomes" id="UP000199548"/>
    </source>
</evidence>
<dbReference type="GO" id="GO:0016747">
    <property type="term" value="F:acyltransferase activity, transferring groups other than amino-acyl groups"/>
    <property type="evidence" value="ECO:0007669"/>
    <property type="project" value="InterPro"/>
</dbReference>
<keyword evidence="5" id="KW-1185">Reference proteome</keyword>
<dbReference type="Gene3D" id="3.40.630.30">
    <property type="match status" value="1"/>
</dbReference>
<organism evidence="4 5">
    <name type="scientific">Paraburkholderia megapolitana</name>
    <dbReference type="NCBI Taxonomy" id="420953"/>
    <lineage>
        <taxon>Bacteria</taxon>
        <taxon>Pseudomonadati</taxon>
        <taxon>Pseudomonadota</taxon>
        <taxon>Betaproteobacteria</taxon>
        <taxon>Burkholderiales</taxon>
        <taxon>Burkholderiaceae</taxon>
        <taxon>Paraburkholderia</taxon>
    </lineage>
</organism>
<evidence type="ECO:0000313" key="4">
    <source>
        <dbReference type="EMBL" id="SFI73949.1"/>
    </source>
</evidence>
<dbReference type="PANTHER" id="PTHR43877">
    <property type="entry name" value="AMINOALKYLPHOSPHONATE N-ACETYLTRANSFERASE-RELATED-RELATED"/>
    <property type="match status" value="1"/>
</dbReference>
<dbReference type="STRING" id="420953.SAMN05192543_10458"/>
<dbReference type="OrthoDB" id="9799092at2"/>
<dbReference type="PANTHER" id="PTHR43877:SF1">
    <property type="entry name" value="ACETYLTRANSFERASE"/>
    <property type="match status" value="1"/>
</dbReference>
<dbReference type="CDD" id="cd04301">
    <property type="entry name" value="NAT_SF"/>
    <property type="match status" value="1"/>
</dbReference>
<dbReference type="Proteomes" id="UP000199548">
    <property type="component" value="Unassembled WGS sequence"/>
</dbReference>
<dbReference type="AlphaFoldDB" id="A0A1I3KN76"/>
<dbReference type="RefSeq" id="WP_091011705.1">
    <property type="nucleotide sequence ID" value="NZ_CP041743.1"/>
</dbReference>
<keyword evidence="1 4" id="KW-0808">Transferase</keyword>
<sequence length="172" mass="19831">MNKDQIEIKPLTIDDADAFKALRLHAIQDAPASFWPTYEEEARLAVEDVRNRIRPTENQVVFGAFSGTALIGITGLRRESLEKITHNATLWGVFVEPEWRRSGVARMLLEAAVAHARETQVLQIRLFVHTENPRAQQLYRSVGFIPYGIEQRAIRVGDRFYDEEHMMLRLDE</sequence>
<evidence type="ECO:0000256" key="1">
    <source>
        <dbReference type="ARBA" id="ARBA00022679"/>
    </source>
</evidence>
<proteinExistence type="predicted"/>
<dbReference type="PROSITE" id="PS51186">
    <property type="entry name" value="GNAT"/>
    <property type="match status" value="1"/>
</dbReference>
<feature type="domain" description="N-acetyltransferase" evidence="3">
    <location>
        <begin position="6"/>
        <end position="171"/>
    </location>
</feature>
<reference evidence="4 5" key="1">
    <citation type="submission" date="2016-10" db="EMBL/GenBank/DDBJ databases">
        <authorList>
            <person name="de Groot N.N."/>
        </authorList>
    </citation>
    <scope>NUCLEOTIDE SEQUENCE [LARGE SCALE GENOMIC DNA]</scope>
    <source>
        <strain evidence="4 5">LMG 23650</strain>
    </source>
</reference>
<dbReference type="InterPro" id="IPR050832">
    <property type="entry name" value="Bact_Acetyltransf"/>
</dbReference>
<dbReference type="InterPro" id="IPR016181">
    <property type="entry name" value="Acyl_CoA_acyltransferase"/>
</dbReference>
<dbReference type="Pfam" id="PF00583">
    <property type="entry name" value="Acetyltransf_1"/>
    <property type="match status" value="1"/>
</dbReference>
<gene>
    <name evidence="4" type="ORF">SAMN05192543_10458</name>
</gene>
<keyword evidence="2" id="KW-0012">Acyltransferase</keyword>
<protein>
    <submittedName>
        <fullName evidence="4">Protein N-acetyltransferase, RimJ/RimL family</fullName>
    </submittedName>
</protein>
<evidence type="ECO:0000259" key="3">
    <source>
        <dbReference type="PROSITE" id="PS51186"/>
    </source>
</evidence>
<evidence type="ECO:0000256" key="2">
    <source>
        <dbReference type="ARBA" id="ARBA00023315"/>
    </source>
</evidence>
<name>A0A1I3KN76_9BURK</name>